<protein>
    <recommendedName>
        <fullName evidence="2">NACHT domain-containing protein</fullName>
    </recommendedName>
</protein>
<evidence type="ECO:0000313" key="3">
    <source>
        <dbReference type="EMBL" id="GHO98536.1"/>
    </source>
</evidence>
<feature type="transmembrane region" description="Helical" evidence="1">
    <location>
        <begin position="43"/>
        <end position="64"/>
    </location>
</feature>
<gene>
    <name evidence="3" type="ORF">KSF_085840</name>
</gene>
<comment type="caution">
    <text evidence="3">The sequence shown here is derived from an EMBL/GenBank/DDBJ whole genome shotgun (WGS) entry which is preliminary data.</text>
</comment>
<sequence length="1074" mass="124110">MSRGSPNNSSFFNRMILTLFRFLIAVGVPLGAGWTFAQTVTSHIWLAIIITLVYEFSLLLSGFFGEVWQKLKNPLVDWVVKNIQWQAQVIFSHYKRHYRQYIIYEHQVFDVKGLSTRAAHDLELEHVFVELVIEPTPAHQASEDLLKVAGQLHSKHDQDIWHYLTSSSLMKQHFVIVGPPGSGKTTLLKHIALQLAQEKGKQNQRIHKLPIFLYLREHAEMIKDKPDYSLVEAMQNHIRRKWQQVIPEQWILSHLKRGKCLILLDGLDEVADTKVRKQVVEWVQQQILAYGNNRFILTSRPYGYRGNPIDGVTILETRPFTLKQIERFIQRWYLANELKSWGKEDPGVHMRARSGAEDLLQRLRQTPPLLALAINPLLLTMITTVHRYRGSLPGKRVALYGEICEVFLGKRREAIGVAQELSPAQKQQVLQPLAYYMMRQGKQAIPVSEACNIIASPLQQVSTTRWEPKVFLQMVQETSGIFIERDPDLYSFAHKTFQEYLAAVHIKEHQLEKTLLDEIESGWWHETIRLYCALADASTVLVTCLAKSQTSLASLILAIGCHEEALKVDPDIRLQFENLLKQGFDDIDPERRKIVTEAMLSQRLQKMIKIDDALFMDNSLISCAEYQLFIDAQKIQGTSFQPDHWTIDHFLQGDGKKPILGVRPTDALAFCEWLTKRTLDGRTYRLPTIKENDKININNGYWIKGNDSFLLSENSYHMLETIRKNDIYVYVKDALETVLNDESNINKKDDKYLQNKVHITIIERRMQESNYGITFTGNLTANFISALKYASYHTPPSRLKQTFNFDRTFDFASSLAHVMKNDQILATISDADLASTLGLDRDIGLKQARERSQARHRLEVINSTLARAIDRTLGRKWKDVLYINWDGLFNLDHNFIRTFHHTSLDIFDQELFLTLESIRNYAFDAKRFSSKKYSPENEELAFLRWYVRLLAQMLATYLLYWSERKKSSKQYFISLMKWIGKPSAPLTPALTEFSPLLHESGWSQNVPTNLSSTERSIGSNFLKNSLFKSEWRDSEEVQRAIDSYLDIYIAFALIEGRVQHLLKPCEGILVVGEN</sequence>
<dbReference type="Proteomes" id="UP000597444">
    <property type="component" value="Unassembled WGS sequence"/>
</dbReference>
<dbReference type="PANTHER" id="PTHR46844:SF1">
    <property type="entry name" value="SLR5058 PROTEIN"/>
    <property type="match status" value="1"/>
</dbReference>
<dbReference type="EMBL" id="BNJK01000002">
    <property type="protein sequence ID" value="GHO98536.1"/>
    <property type="molecule type" value="Genomic_DNA"/>
</dbReference>
<dbReference type="InterPro" id="IPR042095">
    <property type="entry name" value="SUMF_sf"/>
</dbReference>
<dbReference type="RefSeq" id="WP_220209260.1">
    <property type="nucleotide sequence ID" value="NZ_BNJK01000002.1"/>
</dbReference>
<dbReference type="Gene3D" id="3.40.50.300">
    <property type="entry name" value="P-loop containing nucleotide triphosphate hydrolases"/>
    <property type="match status" value="1"/>
</dbReference>
<evidence type="ECO:0000313" key="4">
    <source>
        <dbReference type="Proteomes" id="UP000597444"/>
    </source>
</evidence>
<keyword evidence="1" id="KW-1133">Transmembrane helix</keyword>
<dbReference type="PANTHER" id="PTHR46844">
    <property type="entry name" value="SLR5058 PROTEIN"/>
    <property type="match status" value="1"/>
</dbReference>
<dbReference type="SUPFAM" id="SSF56436">
    <property type="entry name" value="C-type lectin-like"/>
    <property type="match status" value="1"/>
</dbReference>
<dbReference type="Gene3D" id="3.90.1580.10">
    <property type="entry name" value="paralog of FGE (formylglycine-generating enzyme)"/>
    <property type="match status" value="1"/>
</dbReference>
<dbReference type="InterPro" id="IPR016187">
    <property type="entry name" value="CTDL_fold"/>
</dbReference>
<dbReference type="InterPro" id="IPR007111">
    <property type="entry name" value="NACHT_NTPase"/>
</dbReference>
<accession>A0A8J3IYT7</accession>
<dbReference type="PROSITE" id="PS50837">
    <property type="entry name" value="NACHT"/>
    <property type="match status" value="1"/>
</dbReference>
<name>A0A8J3IYT7_9CHLR</name>
<dbReference type="SMART" id="SM00382">
    <property type="entry name" value="AAA"/>
    <property type="match status" value="1"/>
</dbReference>
<evidence type="ECO:0000259" key="2">
    <source>
        <dbReference type="PROSITE" id="PS50837"/>
    </source>
</evidence>
<evidence type="ECO:0000256" key="1">
    <source>
        <dbReference type="SAM" id="Phobius"/>
    </source>
</evidence>
<reference evidence="3" key="1">
    <citation type="submission" date="2020-10" db="EMBL/GenBank/DDBJ databases">
        <title>Taxonomic study of unclassified bacteria belonging to the class Ktedonobacteria.</title>
        <authorList>
            <person name="Yabe S."/>
            <person name="Wang C.M."/>
            <person name="Zheng Y."/>
            <person name="Sakai Y."/>
            <person name="Cavaletti L."/>
            <person name="Monciardini P."/>
            <person name="Donadio S."/>
        </authorList>
    </citation>
    <scope>NUCLEOTIDE SEQUENCE</scope>
    <source>
        <strain evidence="3">ID150040</strain>
    </source>
</reference>
<dbReference type="Pfam" id="PF05729">
    <property type="entry name" value="NACHT"/>
    <property type="match status" value="1"/>
</dbReference>
<dbReference type="SUPFAM" id="SSF52540">
    <property type="entry name" value="P-loop containing nucleoside triphosphate hydrolases"/>
    <property type="match status" value="2"/>
</dbReference>
<feature type="transmembrane region" description="Helical" evidence="1">
    <location>
        <begin position="12"/>
        <end position="37"/>
    </location>
</feature>
<keyword evidence="1" id="KW-0472">Membrane</keyword>
<organism evidence="3 4">
    <name type="scientific">Reticulibacter mediterranei</name>
    <dbReference type="NCBI Taxonomy" id="2778369"/>
    <lineage>
        <taxon>Bacteria</taxon>
        <taxon>Bacillati</taxon>
        <taxon>Chloroflexota</taxon>
        <taxon>Ktedonobacteria</taxon>
        <taxon>Ktedonobacterales</taxon>
        <taxon>Reticulibacteraceae</taxon>
        <taxon>Reticulibacter</taxon>
    </lineage>
</organism>
<keyword evidence="4" id="KW-1185">Reference proteome</keyword>
<dbReference type="CDD" id="cd00267">
    <property type="entry name" value="ABC_ATPase"/>
    <property type="match status" value="1"/>
</dbReference>
<dbReference type="AlphaFoldDB" id="A0A8J3IYT7"/>
<keyword evidence="1" id="KW-0812">Transmembrane</keyword>
<dbReference type="InterPro" id="IPR003593">
    <property type="entry name" value="AAA+_ATPase"/>
</dbReference>
<feature type="domain" description="NACHT" evidence="2">
    <location>
        <begin position="172"/>
        <end position="301"/>
    </location>
</feature>
<dbReference type="InterPro" id="IPR027417">
    <property type="entry name" value="P-loop_NTPase"/>
</dbReference>
<proteinExistence type="predicted"/>